<dbReference type="OrthoDB" id="10253869at2759"/>
<proteinExistence type="predicted"/>
<keyword evidence="3" id="KW-1185">Reference proteome</keyword>
<dbReference type="EMBL" id="KZ613500">
    <property type="protein sequence ID" value="PMD17250.1"/>
    <property type="molecule type" value="Genomic_DNA"/>
</dbReference>
<evidence type="ECO:0000259" key="1">
    <source>
        <dbReference type="Pfam" id="PF00975"/>
    </source>
</evidence>
<evidence type="ECO:0000313" key="3">
    <source>
        <dbReference type="Proteomes" id="UP000235672"/>
    </source>
</evidence>
<evidence type="ECO:0000313" key="2">
    <source>
        <dbReference type="EMBL" id="PMD17250.1"/>
    </source>
</evidence>
<dbReference type="STRING" id="1745343.A0A2J6PT85"/>
<reference evidence="2 3" key="1">
    <citation type="submission" date="2016-05" db="EMBL/GenBank/DDBJ databases">
        <title>A degradative enzymes factory behind the ericoid mycorrhizal symbiosis.</title>
        <authorList>
            <consortium name="DOE Joint Genome Institute"/>
            <person name="Martino E."/>
            <person name="Morin E."/>
            <person name="Grelet G."/>
            <person name="Kuo A."/>
            <person name="Kohler A."/>
            <person name="Daghino S."/>
            <person name="Barry K."/>
            <person name="Choi C."/>
            <person name="Cichocki N."/>
            <person name="Clum A."/>
            <person name="Copeland A."/>
            <person name="Hainaut M."/>
            <person name="Haridas S."/>
            <person name="Labutti K."/>
            <person name="Lindquist E."/>
            <person name="Lipzen A."/>
            <person name="Khouja H.-R."/>
            <person name="Murat C."/>
            <person name="Ohm R."/>
            <person name="Olson A."/>
            <person name="Spatafora J."/>
            <person name="Veneault-Fourrey C."/>
            <person name="Henrissat B."/>
            <person name="Grigoriev I."/>
            <person name="Martin F."/>
            <person name="Perotto S."/>
        </authorList>
    </citation>
    <scope>NUCLEOTIDE SEQUENCE [LARGE SCALE GENOMIC DNA]</scope>
    <source>
        <strain evidence="2 3">UAMH 7357</strain>
    </source>
</reference>
<feature type="domain" description="Thioesterase" evidence="1">
    <location>
        <begin position="23"/>
        <end position="126"/>
    </location>
</feature>
<gene>
    <name evidence="2" type="ORF">NA56DRAFT_275246</name>
</gene>
<accession>A0A2J6PT85</accession>
<name>A0A2J6PT85_9HELO</name>
<dbReference type="InterPro" id="IPR001031">
    <property type="entry name" value="Thioesterase"/>
</dbReference>
<protein>
    <submittedName>
        <fullName evidence="2">Alpha/beta-hydrolase</fullName>
    </submittedName>
</protein>
<organism evidence="2 3">
    <name type="scientific">Hyaloscypha hepaticicola</name>
    <dbReference type="NCBI Taxonomy" id="2082293"/>
    <lineage>
        <taxon>Eukaryota</taxon>
        <taxon>Fungi</taxon>
        <taxon>Dikarya</taxon>
        <taxon>Ascomycota</taxon>
        <taxon>Pezizomycotina</taxon>
        <taxon>Leotiomycetes</taxon>
        <taxon>Helotiales</taxon>
        <taxon>Hyaloscyphaceae</taxon>
        <taxon>Hyaloscypha</taxon>
    </lineage>
</organism>
<keyword evidence="2" id="KW-0378">Hydrolase</keyword>
<dbReference type="SUPFAM" id="SSF53474">
    <property type="entry name" value="alpha/beta-Hydrolases"/>
    <property type="match status" value="1"/>
</dbReference>
<dbReference type="AlphaFoldDB" id="A0A2J6PT85"/>
<dbReference type="Gene3D" id="3.40.50.1820">
    <property type="entry name" value="alpha/beta hydrolase"/>
    <property type="match status" value="1"/>
</dbReference>
<dbReference type="Proteomes" id="UP000235672">
    <property type="component" value="Unassembled WGS sequence"/>
</dbReference>
<sequence length="266" mass="28854">MASAQVQASSVLLQGKIETSSSNLFLFPGAFGTADMFRPIPLIDSSRVAVFGLNSPFANIPEQFTNVKIPEVASLYLEEIQRLQAHGPYSLLGYSVGGCIAYEVARQLILAGEAVERIYLIDSPCPLVIPPISNGLMNLVGTAQMKKMVAEGVPTGPWNPKGLLHKTQTLNSLDTYMPAPLPPCPGHPTPKTTYYIAKQGLDPQGSIERPSQVSEREQKVTSWLLDDRKCLGSTGDGWESLVDRTKLKVIAVDGNHVSIVKEPNVR</sequence>
<dbReference type="Pfam" id="PF00975">
    <property type="entry name" value="Thioesterase"/>
    <property type="match status" value="1"/>
</dbReference>
<dbReference type="GO" id="GO:0016787">
    <property type="term" value="F:hydrolase activity"/>
    <property type="evidence" value="ECO:0007669"/>
    <property type="project" value="UniProtKB-KW"/>
</dbReference>
<dbReference type="InterPro" id="IPR029058">
    <property type="entry name" value="AB_hydrolase_fold"/>
</dbReference>